<dbReference type="AlphaFoldDB" id="A0A0K0F323"/>
<dbReference type="Gene3D" id="3.30.710.10">
    <property type="entry name" value="Potassium Channel Kv1.1, Chain A"/>
    <property type="match status" value="1"/>
</dbReference>
<dbReference type="Proteomes" id="UP000035680">
    <property type="component" value="Unassembled WGS sequence"/>
</dbReference>
<organism evidence="3 4">
    <name type="scientific">Strongyloides venezuelensis</name>
    <name type="common">Threadworm</name>
    <dbReference type="NCBI Taxonomy" id="75913"/>
    <lineage>
        <taxon>Eukaryota</taxon>
        <taxon>Metazoa</taxon>
        <taxon>Ecdysozoa</taxon>
        <taxon>Nematoda</taxon>
        <taxon>Chromadorea</taxon>
        <taxon>Rhabditida</taxon>
        <taxon>Tylenchina</taxon>
        <taxon>Panagrolaimomorpha</taxon>
        <taxon>Strongyloidoidea</taxon>
        <taxon>Strongyloididae</taxon>
        <taxon>Strongyloides</taxon>
    </lineage>
</organism>
<dbReference type="SUPFAM" id="SSF49599">
    <property type="entry name" value="TRAF domain-like"/>
    <property type="match status" value="1"/>
</dbReference>
<dbReference type="PROSITE" id="PS50144">
    <property type="entry name" value="MATH"/>
    <property type="match status" value="1"/>
</dbReference>
<dbReference type="SMART" id="SM00225">
    <property type="entry name" value="BTB"/>
    <property type="match status" value="1"/>
</dbReference>
<dbReference type="InterPro" id="IPR008974">
    <property type="entry name" value="TRAF-like"/>
</dbReference>
<dbReference type="Pfam" id="PF22486">
    <property type="entry name" value="MATH_2"/>
    <property type="match status" value="1"/>
</dbReference>
<feature type="domain" description="MATH" evidence="2">
    <location>
        <begin position="22"/>
        <end position="152"/>
    </location>
</feature>
<dbReference type="PANTHER" id="PTHR24413">
    <property type="entry name" value="SPECKLE-TYPE POZ PROTEIN"/>
    <property type="match status" value="1"/>
</dbReference>
<dbReference type="Pfam" id="PF00651">
    <property type="entry name" value="BTB"/>
    <property type="match status" value="1"/>
</dbReference>
<reference evidence="4" key="2">
    <citation type="submission" date="2015-08" db="UniProtKB">
        <authorList>
            <consortium name="WormBaseParasite"/>
        </authorList>
    </citation>
    <scope>IDENTIFICATION</scope>
</reference>
<protein>
    <submittedName>
        <fullName evidence="4">Speckle-type POZ protein (inferred by orthology to a human protein)</fullName>
    </submittedName>
</protein>
<dbReference type="Gene3D" id="2.60.210.10">
    <property type="entry name" value="Apoptosis, Tumor Necrosis Factor Receptor Associated Protein 2, Chain A"/>
    <property type="match status" value="1"/>
</dbReference>
<dbReference type="PROSITE" id="PS50097">
    <property type="entry name" value="BTB"/>
    <property type="match status" value="1"/>
</dbReference>
<dbReference type="InterPro" id="IPR002083">
    <property type="entry name" value="MATH/TRAF_dom"/>
</dbReference>
<proteinExistence type="predicted"/>
<dbReference type="InterPro" id="IPR000210">
    <property type="entry name" value="BTB/POZ_dom"/>
</dbReference>
<evidence type="ECO:0000259" key="2">
    <source>
        <dbReference type="PROSITE" id="PS50144"/>
    </source>
</evidence>
<dbReference type="InterPro" id="IPR011333">
    <property type="entry name" value="SKP1/BTB/POZ_sf"/>
</dbReference>
<evidence type="ECO:0000313" key="3">
    <source>
        <dbReference type="Proteomes" id="UP000035680"/>
    </source>
</evidence>
<keyword evidence="3" id="KW-1185">Reference proteome</keyword>
<feature type="domain" description="BTB" evidence="1">
    <location>
        <begin position="191"/>
        <end position="258"/>
    </location>
</feature>
<reference evidence="3" key="1">
    <citation type="submission" date="2014-07" db="EMBL/GenBank/DDBJ databases">
        <authorList>
            <person name="Martin A.A"/>
            <person name="De Silva N."/>
        </authorList>
    </citation>
    <scope>NUCLEOTIDE SEQUENCE</scope>
</reference>
<dbReference type="Gene3D" id="1.25.40.420">
    <property type="match status" value="1"/>
</dbReference>
<name>A0A0K0F323_STRVS</name>
<dbReference type="SUPFAM" id="SSF54695">
    <property type="entry name" value="POZ domain"/>
    <property type="match status" value="1"/>
</dbReference>
<accession>A0A0K0F323</accession>
<dbReference type="GO" id="GO:0030163">
    <property type="term" value="P:protein catabolic process"/>
    <property type="evidence" value="ECO:0007669"/>
    <property type="project" value="UniProtKB-ARBA"/>
</dbReference>
<evidence type="ECO:0000313" key="4">
    <source>
        <dbReference type="WBParaSite" id="SVE_0320500.1"/>
    </source>
</evidence>
<dbReference type="WBParaSite" id="SVE_0320500.1">
    <property type="protein sequence ID" value="SVE_0320500.1"/>
    <property type="gene ID" value="SVE_0320500"/>
</dbReference>
<sequence length="351" mass="40744">MTSNKLSSKTNDQSNSKMIIEKASIMWVIDKFSICKEKPGECKKSPTFNSETDDKVKWSLEMYPRGDANKNKDYISLYVVSEEWKKIDLQMKVGFHVINAAGEKKSLDSEYILKFNKSSGKYGYPKFFKRDFLFDRNNKFIINDTLILGCEIFYYCSSQNTVNTSTISNINEPLNTLVKDFSNLLESSKFFDCIIKTKDYEIKAHKCILASRSELFDSIFKRTNHGYESNIIDINDFSSEVMKKMIKYLYTGKLPDMDDMACEMLKIGNLYKLKQLKSAAEDYLIRNLDFDNVCDYFVESESCSAETLQEWCIRFIYLHPEIVSKSLEWRKVVINHPKLVSKLLAMLSGIN</sequence>
<dbReference type="STRING" id="75913.A0A0K0F323"/>
<evidence type="ECO:0000259" key="1">
    <source>
        <dbReference type="PROSITE" id="PS50097"/>
    </source>
</evidence>